<dbReference type="GO" id="GO:0004525">
    <property type="term" value="F:ribonuclease III activity"/>
    <property type="evidence" value="ECO:0007669"/>
    <property type="project" value="InterPro"/>
</dbReference>
<dbReference type="EMBL" id="LWLV01000836">
    <property type="protein sequence ID" value="OTA41067.1"/>
    <property type="molecule type" value="Genomic_DNA"/>
</dbReference>
<keyword evidence="3" id="KW-0540">Nuclease</keyword>
<dbReference type="GO" id="GO:0006364">
    <property type="term" value="P:rRNA processing"/>
    <property type="evidence" value="ECO:0007669"/>
    <property type="project" value="UniProtKB-KW"/>
</dbReference>
<evidence type="ECO:0000256" key="1">
    <source>
        <dbReference type="ARBA" id="ARBA00022517"/>
    </source>
</evidence>
<keyword evidence="2" id="KW-0698">rRNA processing</keyword>
<dbReference type="InterPro" id="IPR036389">
    <property type="entry name" value="RNase_III_sf"/>
</dbReference>
<dbReference type="PIRSF" id="PIRSF005520">
    <property type="entry name" value="UCP005520"/>
    <property type="match status" value="1"/>
</dbReference>
<dbReference type="Gene3D" id="1.10.1520.10">
    <property type="entry name" value="Ribonuclease III domain"/>
    <property type="match status" value="1"/>
</dbReference>
<dbReference type="Proteomes" id="UP000194267">
    <property type="component" value="Unassembled WGS sequence"/>
</dbReference>
<evidence type="ECO:0000313" key="7">
    <source>
        <dbReference type="EMBL" id="OTA41067.1"/>
    </source>
</evidence>
<comment type="caution">
    <text evidence="7">The sequence shown here is derived from an EMBL/GenBank/DDBJ whole genome shotgun (WGS) entry which is preliminary data.</text>
</comment>
<proteinExistence type="inferred from homology"/>
<organism evidence="7 8">
    <name type="scientific">Symbiobacterium thermophilum</name>
    <dbReference type="NCBI Taxonomy" id="2734"/>
    <lineage>
        <taxon>Bacteria</taxon>
        <taxon>Bacillati</taxon>
        <taxon>Bacillota</taxon>
        <taxon>Clostridia</taxon>
        <taxon>Eubacteriales</taxon>
        <taxon>Symbiobacteriaceae</taxon>
        <taxon>Symbiobacterium</taxon>
    </lineage>
</organism>
<dbReference type="AlphaFoldDB" id="A0A1Y2T5X9"/>
<feature type="domain" description="RNase III" evidence="6">
    <location>
        <begin position="13"/>
        <end position="110"/>
    </location>
</feature>
<feature type="non-terminal residue" evidence="7">
    <location>
        <position position="119"/>
    </location>
</feature>
<evidence type="ECO:0000313" key="8">
    <source>
        <dbReference type="Proteomes" id="UP000194267"/>
    </source>
</evidence>
<dbReference type="PANTHER" id="PTHR34276">
    <property type="entry name" value="MINI-RIBONUCLEASE 3"/>
    <property type="match status" value="1"/>
</dbReference>
<protein>
    <submittedName>
        <fullName evidence="7">Ribonuclease III</fullName>
    </submittedName>
</protein>
<keyword evidence="4" id="KW-0255">Endonuclease</keyword>
<evidence type="ECO:0000256" key="5">
    <source>
        <dbReference type="ARBA" id="ARBA00022801"/>
    </source>
</evidence>
<accession>A0A1Y2T5X9</accession>
<evidence type="ECO:0000256" key="2">
    <source>
        <dbReference type="ARBA" id="ARBA00022552"/>
    </source>
</evidence>
<gene>
    <name evidence="7" type="ORF">A6D92_10315</name>
</gene>
<dbReference type="PANTHER" id="PTHR34276:SF1">
    <property type="entry name" value="MINI-RIBONUCLEASE 3"/>
    <property type="match status" value="1"/>
</dbReference>
<keyword evidence="1" id="KW-0690">Ribosome biogenesis</keyword>
<dbReference type="InterPro" id="IPR000999">
    <property type="entry name" value="RNase_III_dom"/>
</dbReference>
<keyword evidence="5" id="KW-0378">Hydrolase</keyword>
<reference evidence="8" key="1">
    <citation type="submission" date="2016-04" db="EMBL/GenBank/DDBJ databases">
        <authorList>
            <person name="Antunes L.P."/>
            <person name="Martins L.F."/>
            <person name="Pereira R.V."/>
            <person name="Thomas A.M."/>
            <person name="Barbosa D."/>
            <person name="Nascimento L."/>
            <person name="Silva G.M."/>
            <person name="Condomitti G.W."/>
            <person name="Digiampietri L.A."/>
            <person name="Lombardi K.C."/>
            <person name="Ramos P.L."/>
            <person name="Quaggio R.B."/>
            <person name="Oliveira J.C."/>
            <person name="Pascon R.C."/>
            <person name="Cruz J.B."/>
            <person name="Silva A.M."/>
            <person name="Setubal J.C."/>
        </authorList>
    </citation>
    <scope>NUCLEOTIDE SEQUENCE [LARGE SCALE GENOMIC DNA]</scope>
</reference>
<evidence type="ECO:0000259" key="6">
    <source>
        <dbReference type="Pfam" id="PF00636"/>
    </source>
</evidence>
<dbReference type="InterPro" id="IPR008226">
    <property type="entry name" value="Mini3_fam"/>
</dbReference>
<name>A0A1Y2T5X9_SYMTR</name>
<evidence type="ECO:0000256" key="4">
    <source>
        <dbReference type="ARBA" id="ARBA00022759"/>
    </source>
</evidence>
<dbReference type="Pfam" id="PF00636">
    <property type="entry name" value="Ribonuclease_3"/>
    <property type="match status" value="1"/>
</dbReference>
<sequence>MRLANPLLLPPLTLAYLGDALYEAFVRERLLELGYVRVNDLHQHALRYVRASAQAAILGHLMPALTEQELDVVRRGRNAKGHGAPKSADPAEYAASTGFEALLGYLHLAGEEARLRQLL</sequence>
<dbReference type="HAMAP" id="MF_01468">
    <property type="entry name" value="RNase_Mini_III"/>
    <property type="match status" value="1"/>
</dbReference>
<dbReference type="SUPFAM" id="SSF69065">
    <property type="entry name" value="RNase III domain-like"/>
    <property type="match status" value="1"/>
</dbReference>
<evidence type="ECO:0000256" key="3">
    <source>
        <dbReference type="ARBA" id="ARBA00022722"/>
    </source>
</evidence>